<dbReference type="InterPro" id="IPR036567">
    <property type="entry name" value="RHF-like"/>
</dbReference>
<keyword evidence="2" id="KW-1185">Reference proteome</keyword>
<dbReference type="InterPro" id="IPR003489">
    <property type="entry name" value="RHF/RaiA"/>
</dbReference>
<dbReference type="Pfam" id="PF02482">
    <property type="entry name" value="Ribosomal_S30AE"/>
    <property type="match status" value="1"/>
</dbReference>
<evidence type="ECO:0000313" key="2">
    <source>
        <dbReference type="Proteomes" id="UP001331561"/>
    </source>
</evidence>
<dbReference type="Proteomes" id="UP001331561">
    <property type="component" value="Unassembled WGS sequence"/>
</dbReference>
<protein>
    <submittedName>
        <fullName evidence="1">HPF/RaiA family ribosome-associated protein</fullName>
    </submittedName>
</protein>
<organism evidence="1 2">
    <name type="scientific">Uliginosibacterium silvisoli</name>
    <dbReference type="NCBI Taxonomy" id="3114758"/>
    <lineage>
        <taxon>Bacteria</taxon>
        <taxon>Pseudomonadati</taxon>
        <taxon>Pseudomonadota</taxon>
        <taxon>Betaproteobacteria</taxon>
        <taxon>Rhodocyclales</taxon>
        <taxon>Zoogloeaceae</taxon>
        <taxon>Uliginosibacterium</taxon>
    </lineage>
</organism>
<evidence type="ECO:0000313" key="1">
    <source>
        <dbReference type="EMBL" id="MEC5385880.1"/>
    </source>
</evidence>
<accession>A0ABU6K3R7</accession>
<dbReference type="Gene3D" id="3.30.160.100">
    <property type="entry name" value="Ribosome hibernation promotion factor-like"/>
    <property type="match status" value="1"/>
</dbReference>
<proteinExistence type="predicted"/>
<gene>
    <name evidence="1" type="ORF">VVD49_09100</name>
</gene>
<name>A0ABU6K3R7_9RHOO</name>
<dbReference type="RefSeq" id="WP_327598824.1">
    <property type="nucleotide sequence ID" value="NZ_JAYXHS010000001.1"/>
</dbReference>
<dbReference type="SUPFAM" id="SSF69754">
    <property type="entry name" value="Ribosome binding protein Y (YfiA homologue)"/>
    <property type="match status" value="1"/>
</dbReference>
<sequence>MQIQVNTDSNIVGRDALQTHVGDVVKHALHRVHTHITRVEVYLSDENGNKSGQNDKRCVMEARLEGKKPVAVTHHAANLHQAIDGAAYKLIRLLDSNLGRAHAQKTRAKVPAGVDADAELVAAD</sequence>
<comment type="caution">
    <text evidence="1">The sequence shown here is derived from an EMBL/GenBank/DDBJ whole genome shotgun (WGS) entry which is preliminary data.</text>
</comment>
<reference evidence="1 2" key="1">
    <citation type="submission" date="2024-01" db="EMBL/GenBank/DDBJ databases">
        <title>Uliginosibacterium soil sp. nov.</title>
        <authorList>
            <person name="Lv Y."/>
        </authorList>
    </citation>
    <scope>NUCLEOTIDE SEQUENCE [LARGE SCALE GENOMIC DNA]</scope>
    <source>
        <strain evidence="1 2">H3</strain>
    </source>
</reference>
<dbReference type="EMBL" id="JAYXHS010000001">
    <property type="protein sequence ID" value="MEC5385880.1"/>
    <property type="molecule type" value="Genomic_DNA"/>
</dbReference>